<dbReference type="AlphaFoldDB" id="A0AAW2YGY8"/>
<accession>A0AAW2YGY8</accession>
<feature type="compositionally biased region" description="Polar residues" evidence="1">
    <location>
        <begin position="50"/>
        <end position="60"/>
    </location>
</feature>
<organism evidence="2 4">
    <name type="scientific">Acrasis kona</name>
    <dbReference type="NCBI Taxonomy" id="1008807"/>
    <lineage>
        <taxon>Eukaryota</taxon>
        <taxon>Discoba</taxon>
        <taxon>Heterolobosea</taxon>
        <taxon>Tetramitia</taxon>
        <taxon>Eutetramitia</taxon>
        <taxon>Acrasidae</taxon>
        <taxon>Acrasis</taxon>
    </lineage>
</organism>
<feature type="compositionally biased region" description="Basic and acidic residues" evidence="1">
    <location>
        <begin position="1"/>
        <end position="10"/>
    </location>
</feature>
<dbReference type="EMBL" id="JAOPGA020000856">
    <property type="protein sequence ID" value="KAL0482461.1"/>
    <property type="molecule type" value="Genomic_DNA"/>
</dbReference>
<evidence type="ECO:0000313" key="4">
    <source>
        <dbReference type="Proteomes" id="UP001431209"/>
    </source>
</evidence>
<keyword evidence="4" id="KW-1185">Reference proteome</keyword>
<evidence type="ECO:0000313" key="3">
    <source>
        <dbReference type="EMBL" id="KAL0482461.1"/>
    </source>
</evidence>
<protein>
    <submittedName>
        <fullName evidence="3">FtsX</fullName>
    </submittedName>
</protein>
<comment type="caution">
    <text evidence="2">The sequence shown here is derived from an EMBL/GenBank/DDBJ whole genome shotgun (WGS) entry which is preliminary data.</text>
</comment>
<reference evidence="2 4" key="1">
    <citation type="submission" date="2024-03" db="EMBL/GenBank/DDBJ databases">
        <title>The Acrasis kona genome and developmental transcriptomes reveal deep origins of eukaryotic multicellular pathways.</title>
        <authorList>
            <person name="Sheikh S."/>
            <person name="Fu C.-J."/>
            <person name="Brown M.W."/>
            <person name="Baldauf S.L."/>
        </authorList>
    </citation>
    <scope>NUCLEOTIDE SEQUENCE [LARGE SCALE GENOMIC DNA]</scope>
    <source>
        <strain evidence="2 4">ATCC MYA-3509</strain>
    </source>
</reference>
<evidence type="ECO:0000313" key="2">
    <source>
        <dbReference type="EMBL" id="KAL0476435.1"/>
    </source>
</evidence>
<evidence type="ECO:0000256" key="1">
    <source>
        <dbReference type="SAM" id="MobiDB-lite"/>
    </source>
</evidence>
<name>A0AAW2YGY8_9EUKA</name>
<feature type="compositionally biased region" description="Polar residues" evidence="1">
    <location>
        <begin position="11"/>
        <end position="23"/>
    </location>
</feature>
<dbReference type="Proteomes" id="UP001431209">
    <property type="component" value="Unassembled WGS sequence"/>
</dbReference>
<proteinExistence type="predicted"/>
<dbReference type="EMBL" id="JAOPGA020000036">
    <property type="protein sequence ID" value="KAL0476435.1"/>
    <property type="molecule type" value="Genomic_DNA"/>
</dbReference>
<feature type="region of interest" description="Disordered" evidence="1">
    <location>
        <begin position="1"/>
        <end position="60"/>
    </location>
</feature>
<sequence length="60" mass="6590">MADNEKESVDNRTQNTINTNSNLAKAVRGNLDADLDKKDVNTGEMKIPESLQSGSEPEKK</sequence>
<gene>
    <name evidence="3" type="ORF">AKO1_000458</name>
    <name evidence="2" type="ORF">AKO1_006298</name>
</gene>